<dbReference type="GO" id="GO:0005634">
    <property type="term" value="C:nucleus"/>
    <property type="evidence" value="ECO:0007669"/>
    <property type="project" value="TreeGrafter"/>
</dbReference>
<reference evidence="3 4" key="1">
    <citation type="journal article" date="2022" name="Nat. Genet.">
        <title>Improved pea reference genome and pan-genome highlight genomic features and evolutionary characteristics.</title>
        <authorList>
            <person name="Yang T."/>
            <person name="Liu R."/>
            <person name="Luo Y."/>
            <person name="Hu S."/>
            <person name="Wang D."/>
            <person name="Wang C."/>
            <person name="Pandey M.K."/>
            <person name="Ge S."/>
            <person name="Xu Q."/>
            <person name="Li N."/>
            <person name="Li G."/>
            <person name="Huang Y."/>
            <person name="Saxena R.K."/>
            <person name="Ji Y."/>
            <person name="Li M."/>
            <person name="Yan X."/>
            <person name="He Y."/>
            <person name="Liu Y."/>
            <person name="Wang X."/>
            <person name="Xiang C."/>
            <person name="Varshney R.K."/>
            <person name="Ding H."/>
            <person name="Gao S."/>
            <person name="Zong X."/>
        </authorList>
    </citation>
    <scope>NUCLEOTIDE SEQUENCE [LARGE SCALE GENOMIC DNA]</scope>
    <source>
        <strain evidence="3 4">cv. Zhongwan 6</strain>
    </source>
</reference>
<organism evidence="3 4">
    <name type="scientific">Pisum sativum</name>
    <name type="common">Garden pea</name>
    <name type="synonym">Lathyrus oleraceus</name>
    <dbReference type="NCBI Taxonomy" id="3888"/>
    <lineage>
        <taxon>Eukaryota</taxon>
        <taxon>Viridiplantae</taxon>
        <taxon>Streptophyta</taxon>
        <taxon>Embryophyta</taxon>
        <taxon>Tracheophyta</taxon>
        <taxon>Spermatophyta</taxon>
        <taxon>Magnoliopsida</taxon>
        <taxon>eudicotyledons</taxon>
        <taxon>Gunneridae</taxon>
        <taxon>Pentapetalae</taxon>
        <taxon>rosids</taxon>
        <taxon>fabids</taxon>
        <taxon>Fabales</taxon>
        <taxon>Fabaceae</taxon>
        <taxon>Papilionoideae</taxon>
        <taxon>50 kb inversion clade</taxon>
        <taxon>NPAAA clade</taxon>
        <taxon>Hologalegina</taxon>
        <taxon>IRL clade</taxon>
        <taxon>Fabeae</taxon>
        <taxon>Lathyrus</taxon>
    </lineage>
</organism>
<dbReference type="Proteomes" id="UP001058974">
    <property type="component" value="Chromosome 1"/>
</dbReference>
<evidence type="ECO:0008006" key="5">
    <source>
        <dbReference type="Google" id="ProtNLM"/>
    </source>
</evidence>
<name>A0A9D5BR26_PEA</name>
<dbReference type="InterPro" id="IPR050511">
    <property type="entry name" value="AMPK_gamma/SDS23_families"/>
</dbReference>
<dbReference type="PANTHER" id="PTHR13780">
    <property type="entry name" value="AMP-ACTIVATED PROTEIN KINASE, GAMMA REGULATORY SUBUNIT"/>
    <property type="match status" value="1"/>
</dbReference>
<dbReference type="SUPFAM" id="SSF54631">
    <property type="entry name" value="CBS-domain pair"/>
    <property type="match status" value="2"/>
</dbReference>
<dbReference type="Gramene" id="Psat01G0547900-T1">
    <property type="protein sequence ID" value="KAI5448061.1"/>
    <property type="gene ID" value="KIW84_015479"/>
</dbReference>
<comment type="caution">
    <text evidence="3">The sequence shown here is derived from an EMBL/GenBank/DDBJ whole genome shotgun (WGS) entry which is preliminary data.</text>
</comment>
<dbReference type="Gramene" id="Psat1g206520.1">
    <property type="protein sequence ID" value="Psat1g206520.1.cds"/>
    <property type="gene ID" value="Psat1g206520"/>
</dbReference>
<keyword evidence="4" id="KW-1185">Reference proteome</keyword>
<proteinExistence type="predicted"/>
<protein>
    <recommendedName>
        <fullName evidence="5">CBS domain-containing protein</fullName>
    </recommendedName>
</protein>
<keyword evidence="1" id="KW-0677">Repeat</keyword>
<dbReference type="OrthoDB" id="681454at2759"/>
<dbReference type="PANTHER" id="PTHR13780:SF39">
    <property type="entry name" value="CBS DOMAIN-CONTAINING PROTEIN CBSX5-LIKE"/>
    <property type="match status" value="1"/>
</dbReference>
<evidence type="ECO:0000313" key="3">
    <source>
        <dbReference type="EMBL" id="KAI5448061.1"/>
    </source>
</evidence>
<sequence>MAVRLSVSGHEVSDLCLGKPSLRSISITDTIADAINAIKKFGHSYLSVWNCHHSLTDKKPKTLIANQREADFRCECIGRVCMVDVICFLCKPDNLSSPYAALQSPVSVLFDGDSSSLVRHIQPNARLLEAIDAMYEGVQNVVIPILDEKRWKKKENETLDFNILHNDDRAYCWLTQEDVMRHLLNSIRVFSPSPATDSIITLGIIDTQNLFVLYYDDPASSALELLKSAIVHQSSVAVVDPQGKLIGEISPFLLNSCDEAVAPALATLSAGDVLFYIDCGGPPNDLVQLVKERLYEQNHGAAVELLGEETRLPSWSSFSSTSSEEDVCSSGKNWKLGGYSSRVVRRSEAIFCYPWSSLVAVMIQALAHRVSYVWVVQEDGTLTGIVTFQGMLKIFREHL</sequence>
<keyword evidence="2" id="KW-0129">CBS domain</keyword>
<dbReference type="EMBL" id="JAMSHJ010000001">
    <property type="protein sequence ID" value="KAI5448061.1"/>
    <property type="molecule type" value="Genomic_DNA"/>
</dbReference>
<evidence type="ECO:0000256" key="2">
    <source>
        <dbReference type="ARBA" id="ARBA00023122"/>
    </source>
</evidence>
<gene>
    <name evidence="3" type="ORF">KIW84_015479</name>
</gene>
<dbReference type="InterPro" id="IPR046342">
    <property type="entry name" value="CBS_dom_sf"/>
</dbReference>
<evidence type="ECO:0000256" key="1">
    <source>
        <dbReference type="ARBA" id="ARBA00022737"/>
    </source>
</evidence>
<accession>A0A9D5BR26</accession>
<dbReference type="GO" id="GO:0005737">
    <property type="term" value="C:cytoplasm"/>
    <property type="evidence" value="ECO:0007669"/>
    <property type="project" value="TreeGrafter"/>
</dbReference>
<evidence type="ECO:0000313" key="4">
    <source>
        <dbReference type="Proteomes" id="UP001058974"/>
    </source>
</evidence>
<dbReference type="AlphaFoldDB" id="A0A9D5BR26"/>